<evidence type="ECO:0000313" key="2">
    <source>
        <dbReference type="EMBL" id="SDZ56559.1"/>
    </source>
</evidence>
<dbReference type="EMBL" id="FNPZ01000010">
    <property type="protein sequence ID" value="SDZ56559.1"/>
    <property type="molecule type" value="Genomic_DNA"/>
</dbReference>
<dbReference type="InterPro" id="IPR052345">
    <property type="entry name" value="Rad_response_metalloprotease"/>
</dbReference>
<dbReference type="AlphaFoldDB" id="A0A1H3U4W0"/>
<dbReference type="Gene3D" id="1.10.10.2910">
    <property type="match status" value="1"/>
</dbReference>
<reference evidence="2 3" key="1">
    <citation type="submission" date="2016-10" db="EMBL/GenBank/DDBJ databases">
        <authorList>
            <person name="de Groot N.N."/>
        </authorList>
    </citation>
    <scope>NUCLEOTIDE SEQUENCE [LARGE SCALE GENOMIC DNA]</scope>
    <source>
        <strain evidence="2 3">CGMCC 4.3491</strain>
    </source>
</reference>
<gene>
    <name evidence="2" type="ORF">SAMN05216554_0052</name>
</gene>
<dbReference type="PANTHER" id="PTHR43236:SF2">
    <property type="entry name" value="BLL0069 PROTEIN"/>
    <property type="match status" value="1"/>
</dbReference>
<feature type="domain" description="IrrE N-terminal-like" evidence="1">
    <location>
        <begin position="164"/>
        <end position="293"/>
    </location>
</feature>
<accession>A0A1H3U4W0</accession>
<keyword evidence="3" id="KW-1185">Reference proteome</keyword>
<dbReference type="PANTHER" id="PTHR43236">
    <property type="entry name" value="ANTITOXIN HIGA1"/>
    <property type="match status" value="1"/>
</dbReference>
<evidence type="ECO:0000259" key="1">
    <source>
        <dbReference type="Pfam" id="PF06114"/>
    </source>
</evidence>
<sequence>MAVRVPVSPTMLTWALQRSGMPTSSARYEQFSKWAAGDGQPTFKQLEGFAHATHTPLGYLFLPEPPEEPVPIPDFRTLGNNAISAPSPDLLDTIYEAQRRQDWFRSYAADQGHEPFSFVGSATIDDSPAIVADEIRRMLDFGLDRRARFSSWEEALRQLIDSVEQLGVLVMVSGIVGSNTHRILDPSEFRGFALTDPLSSLVFVNGADTKSAQIFTLIHELAHIWLGETALSDAQMANQTQNDHELWANNVAAEVLVPSSSIRIDYRQNSDFGELQRLARLYKVSTLVVLKRIFDSGFLTWDDYRARYQTELERLQEIIASRKGSGGGDYYNTQPLRISQSFARAVIVDALEGRTLYRDAFSLLGAAKRSTFEGMANKLGVA</sequence>
<dbReference type="InterPro" id="IPR010359">
    <property type="entry name" value="IrrE_HExxH"/>
</dbReference>
<protein>
    <recommendedName>
        <fullName evidence="1">IrrE N-terminal-like domain-containing protein</fullName>
    </recommendedName>
</protein>
<dbReference type="Pfam" id="PF06114">
    <property type="entry name" value="Peptidase_M78"/>
    <property type="match status" value="1"/>
</dbReference>
<dbReference type="STRING" id="381665.SAMN05216554_0052"/>
<evidence type="ECO:0000313" key="3">
    <source>
        <dbReference type="Proteomes" id="UP000198891"/>
    </source>
</evidence>
<organism evidence="2 3">
    <name type="scientific">Herbiconiux ginsengi</name>
    <dbReference type="NCBI Taxonomy" id="381665"/>
    <lineage>
        <taxon>Bacteria</taxon>
        <taxon>Bacillati</taxon>
        <taxon>Actinomycetota</taxon>
        <taxon>Actinomycetes</taxon>
        <taxon>Micrococcales</taxon>
        <taxon>Microbacteriaceae</taxon>
        <taxon>Herbiconiux</taxon>
    </lineage>
</organism>
<proteinExistence type="predicted"/>
<dbReference type="Proteomes" id="UP000198891">
    <property type="component" value="Unassembled WGS sequence"/>
</dbReference>
<name>A0A1H3U4W0_9MICO</name>